<accession>A0A3L8PS24</accession>
<dbReference type="EMBL" id="QZEI01000089">
    <property type="protein sequence ID" value="RLV58201.1"/>
    <property type="molecule type" value="Genomic_DNA"/>
</dbReference>
<evidence type="ECO:0000256" key="2">
    <source>
        <dbReference type="ARBA" id="ARBA00022692"/>
    </source>
</evidence>
<dbReference type="GO" id="GO:0016020">
    <property type="term" value="C:membrane"/>
    <property type="evidence" value="ECO:0007669"/>
    <property type="project" value="UniProtKB-SubCell"/>
</dbReference>
<protein>
    <submittedName>
        <fullName evidence="6">Type IV secretion system protein</fullName>
    </submittedName>
</protein>
<evidence type="ECO:0000256" key="1">
    <source>
        <dbReference type="ARBA" id="ARBA00004141"/>
    </source>
</evidence>
<keyword evidence="2 5" id="KW-0812">Transmembrane</keyword>
<feature type="transmembrane region" description="Helical" evidence="5">
    <location>
        <begin position="141"/>
        <end position="167"/>
    </location>
</feature>
<feature type="transmembrane region" description="Helical" evidence="5">
    <location>
        <begin position="30"/>
        <end position="53"/>
    </location>
</feature>
<keyword evidence="7" id="KW-1185">Reference proteome</keyword>
<dbReference type="GO" id="GO:0030255">
    <property type="term" value="P:protein secretion by the type IV secretion system"/>
    <property type="evidence" value="ECO:0007669"/>
    <property type="project" value="InterPro"/>
</dbReference>
<feature type="transmembrane region" description="Helical" evidence="5">
    <location>
        <begin position="235"/>
        <end position="257"/>
    </location>
</feature>
<proteinExistence type="predicted"/>
<evidence type="ECO:0000313" key="7">
    <source>
        <dbReference type="Proteomes" id="UP000281474"/>
    </source>
</evidence>
<evidence type="ECO:0000256" key="3">
    <source>
        <dbReference type="ARBA" id="ARBA00022989"/>
    </source>
</evidence>
<dbReference type="InterPro" id="IPR007688">
    <property type="entry name" value="Conjugal_tfr_TrbL/VirB6"/>
</dbReference>
<feature type="transmembrane region" description="Helical" evidence="5">
    <location>
        <begin position="198"/>
        <end position="223"/>
    </location>
</feature>
<organism evidence="6 7">
    <name type="scientific">Parashewanella curva</name>
    <dbReference type="NCBI Taxonomy" id="2338552"/>
    <lineage>
        <taxon>Bacteria</taxon>
        <taxon>Pseudomonadati</taxon>
        <taxon>Pseudomonadota</taxon>
        <taxon>Gammaproteobacteria</taxon>
        <taxon>Alteromonadales</taxon>
        <taxon>Shewanellaceae</taxon>
        <taxon>Parashewanella</taxon>
    </lineage>
</organism>
<keyword evidence="4 5" id="KW-0472">Membrane</keyword>
<dbReference type="Proteomes" id="UP000281474">
    <property type="component" value="Unassembled WGS sequence"/>
</dbReference>
<feature type="transmembrane region" description="Helical" evidence="5">
    <location>
        <begin position="174"/>
        <end position="192"/>
    </location>
</feature>
<gene>
    <name evidence="6" type="ORF">D5018_18570</name>
</gene>
<dbReference type="RefSeq" id="WP_121840483.1">
    <property type="nucleotide sequence ID" value="NZ_ML014838.1"/>
</dbReference>
<comment type="caution">
    <text evidence="6">The sequence shown here is derived from an EMBL/GenBank/DDBJ whole genome shotgun (WGS) entry which is preliminary data.</text>
</comment>
<evidence type="ECO:0000256" key="5">
    <source>
        <dbReference type="SAM" id="Phobius"/>
    </source>
</evidence>
<keyword evidence="3 5" id="KW-1133">Transmembrane helix</keyword>
<dbReference type="AlphaFoldDB" id="A0A3L8PS24"/>
<feature type="transmembrane region" description="Helical" evidence="5">
    <location>
        <begin position="65"/>
        <end position="85"/>
    </location>
</feature>
<dbReference type="Pfam" id="PF04610">
    <property type="entry name" value="TrbL"/>
    <property type="match status" value="1"/>
</dbReference>
<sequence>MAATSNLYRSIFSLVDQALHNYVQQGSARLIQYLIPVFTSMMILWVVIWGYSMMFGRSQEPLQEGFFRIIRIGFILTLGLTVGHYNQTVVRFLSETPQFLAAVVSGTKTQNAAQLLDHLFGQILILADNAWRQGGVMNGNFGMYILAMGILTIGGCLTLLVAFFILLSKVMVSVLLAIGPAFFVLLLFQATQRFFESWLGMVLNFGFILLLGVSSGQLMTSVASKYLAQISHNHAALTTLSDSSMLCIVMGLCILVMKQIPAMASALGGGVAIAAHGAISNSLHAMRPTTLRHQYRTLRRDLNYTGQALSAPIKPVGSGYRAYQQRFGGNSISGESEQ</sequence>
<name>A0A3L8PS24_9GAMM</name>
<evidence type="ECO:0000256" key="4">
    <source>
        <dbReference type="ARBA" id="ARBA00023136"/>
    </source>
</evidence>
<comment type="subcellular location">
    <subcellularLocation>
        <location evidence="1">Membrane</location>
        <topology evidence="1">Multi-pass membrane protein</topology>
    </subcellularLocation>
</comment>
<reference evidence="6 7" key="1">
    <citation type="submission" date="2018-09" db="EMBL/GenBank/DDBJ databases">
        <title>Phylogeny of the Shewanellaceae, and recommendation for two new genera, Pseudoshewanella and Parashewanella.</title>
        <authorList>
            <person name="Wang G."/>
        </authorList>
    </citation>
    <scope>NUCLEOTIDE SEQUENCE [LARGE SCALE GENOMIC DNA]</scope>
    <source>
        <strain evidence="6 7">C51</strain>
    </source>
</reference>
<dbReference type="OrthoDB" id="8752823at2"/>
<evidence type="ECO:0000313" key="6">
    <source>
        <dbReference type="EMBL" id="RLV58201.1"/>
    </source>
</evidence>